<evidence type="ECO:0000256" key="1">
    <source>
        <dbReference type="SAM" id="MobiDB-lite"/>
    </source>
</evidence>
<organism evidence="2 3">
    <name type="scientific">Thalassiosira oceanica</name>
    <name type="common">Marine diatom</name>
    <dbReference type="NCBI Taxonomy" id="159749"/>
    <lineage>
        <taxon>Eukaryota</taxon>
        <taxon>Sar</taxon>
        <taxon>Stramenopiles</taxon>
        <taxon>Ochrophyta</taxon>
        <taxon>Bacillariophyta</taxon>
        <taxon>Coscinodiscophyceae</taxon>
        <taxon>Thalassiosirophycidae</taxon>
        <taxon>Thalassiosirales</taxon>
        <taxon>Thalassiosiraceae</taxon>
        <taxon>Thalassiosira</taxon>
    </lineage>
</organism>
<evidence type="ECO:0000313" key="2">
    <source>
        <dbReference type="EMBL" id="EJK74262.1"/>
    </source>
</evidence>
<feature type="region of interest" description="Disordered" evidence="1">
    <location>
        <begin position="1"/>
        <end position="75"/>
    </location>
</feature>
<sequence length="75" mass="8191">MAPRATFPDDEAISSSPLKESAKKQQAAVAGLVVEDDVDQRNDVDVSVGKIDGDEDRRKSPSPTNDRRLSNPIQR</sequence>
<dbReference type="Proteomes" id="UP000266841">
    <property type="component" value="Unassembled WGS sequence"/>
</dbReference>
<dbReference type="EMBL" id="AGNL01003830">
    <property type="protein sequence ID" value="EJK74262.1"/>
    <property type="molecule type" value="Genomic_DNA"/>
</dbReference>
<reference evidence="2 3" key="1">
    <citation type="journal article" date="2012" name="Genome Biol.">
        <title>Genome and low-iron response of an oceanic diatom adapted to chronic iron limitation.</title>
        <authorList>
            <person name="Lommer M."/>
            <person name="Specht M."/>
            <person name="Roy A.S."/>
            <person name="Kraemer L."/>
            <person name="Andreson R."/>
            <person name="Gutowska M.A."/>
            <person name="Wolf J."/>
            <person name="Bergner S.V."/>
            <person name="Schilhabel M.B."/>
            <person name="Klostermeier U.C."/>
            <person name="Beiko R.G."/>
            <person name="Rosenstiel P."/>
            <person name="Hippler M."/>
            <person name="Laroche J."/>
        </authorList>
    </citation>
    <scope>NUCLEOTIDE SEQUENCE [LARGE SCALE GENOMIC DNA]</scope>
    <source>
        <strain evidence="2 3">CCMP1005</strain>
    </source>
</reference>
<dbReference type="AlphaFoldDB" id="K0TP88"/>
<name>K0TP88_THAOC</name>
<comment type="caution">
    <text evidence="2">The sequence shown here is derived from an EMBL/GenBank/DDBJ whole genome shotgun (WGS) entry which is preliminary data.</text>
</comment>
<gene>
    <name evidence="2" type="ORF">THAOC_04074</name>
</gene>
<keyword evidence="3" id="KW-1185">Reference proteome</keyword>
<feature type="compositionally biased region" description="Basic and acidic residues" evidence="1">
    <location>
        <begin position="51"/>
        <end position="69"/>
    </location>
</feature>
<accession>K0TP88</accession>
<proteinExistence type="predicted"/>
<protein>
    <submittedName>
        <fullName evidence="2">Uncharacterized protein</fullName>
    </submittedName>
</protein>
<evidence type="ECO:0000313" key="3">
    <source>
        <dbReference type="Proteomes" id="UP000266841"/>
    </source>
</evidence>